<accession>A0ABW2IUE1</accession>
<dbReference type="InterPro" id="IPR029000">
    <property type="entry name" value="Cyclophilin-like_dom_sf"/>
</dbReference>
<dbReference type="Gene3D" id="3.30.1360.40">
    <property type="match status" value="1"/>
</dbReference>
<name>A0ABW2IUE1_9GAMM</name>
<gene>
    <name evidence="5" type="ORF">ACFQQA_07315</name>
</gene>
<keyword evidence="6" id="KW-1185">Reference proteome</keyword>
<dbReference type="Pfam" id="PF02682">
    <property type="entry name" value="CT_C_D"/>
    <property type="match status" value="1"/>
</dbReference>
<dbReference type="Gene3D" id="2.40.100.10">
    <property type="entry name" value="Cyclophilin-like"/>
    <property type="match status" value="1"/>
</dbReference>
<proteinExistence type="predicted"/>
<dbReference type="SMART" id="SM00796">
    <property type="entry name" value="AHS1"/>
    <property type="match status" value="1"/>
</dbReference>
<dbReference type="PANTHER" id="PTHR34698">
    <property type="entry name" value="5-OXOPROLINASE SUBUNIT B"/>
    <property type="match status" value="1"/>
</dbReference>
<evidence type="ECO:0000256" key="3">
    <source>
        <dbReference type="ARBA" id="ARBA00022840"/>
    </source>
</evidence>
<evidence type="ECO:0000259" key="4">
    <source>
        <dbReference type="SMART" id="SM00796"/>
    </source>
</evidence>
<dbReference type="GO" id="GO:0016787">
    <property type="term" value="F:hydrolase activity"/>
    <property type="evidence" value="ECO:0007669"/>
    <property type="project" value="UniProtKB-KW"/>
</dbReference>
<sequence length="242" mass="26902">MSRTPALHRSTLESAGLDSWIVRLFEDIDEHNLPWLSALSRRCEQVFGGALVDLVPSYTTLLVVFDPLRVSPSEARTMLLRILADLEPDDSSHEGQVHELHTWYDPRVGPELSRVAEQAGMTVSDVIDAHSQQVYRVFALGFAPGFAFMGLTDPRLECARLETPRRRVPPGSVALAGRQTAAYPAATPGGWNLLGRTSARLFDRERKGFSLMRVGDQVRFVPVSREQFEREGGDTTPMEPSS</sequence>
<organism evidence="5 6">
    <name type="scientific">Marinobacter aromaticivorans</name>
    <dbReference type="NCBI Taxonomy" id="1494078"/>
    <lineage>
        <taxon>Bacteria</taxon>
        <taxon>Pseudomonadati</taxon>
        <taxon>Pseudomonadota</taxon>
        <taxon>Gammaproteobacteria</taxon>
        <taxon>Pseudomonadales</taxon>
        <taxon>Marinobacteraceae</taxon>
        <taxon>Marinobacter</taxon>
    </lineage>
</organism>
<dbReference type="EMBL" id="JBHTBD010000002">
    <property type="protein sequence ID" value="MFC7294528.1"/>
    <property type="molecule type" value="Genomic_DNA"/>
</dbReference>
<dbReference type="PANTHER" id="PTHR34698:SF2">
    <property type="entry name" value="5-OXOPROLINASE SUBUNIT B"/>
    <property type="match status" value="1"/>
</dbReference>
<dbReference type="Proteomes" id="UP001596506">
    <property type="component" value="Unassembled WGS sequence"/>
</dbReference>
<dbReference type="RefSeq" id="WP_100687628.1">
    <property type="nucleotide sequence ID" value="NZ_JBHTBD010000002.1"/>
</dbReference>
<keyword evidence="2 5" id="KW-0378">Hydrolase</keyword>
<comment type="caution">
    <text evidence="5">The sequence shown here is derived from an EMBL/GenBank/DDBJ whole genome shotgun (WGS) entry which is preliminary data.</text>
</comment>
<feature type="domain" description="Carboxyltransferase" evidence="4">
    <location>
        <begin position="10"/>
        <end position="212"/>
    </location>
</feature>
<evidence type="ECO:0000313" key="5">
    <source>
        <dbReference type="EMBL" id="MFC7294528.1"/>
    </source>
</evidence>
<keyword evidence="3" id="KW-0067">ATP-binding</keyword>
<dbReference type="SUPFAM" id="SSF50891">
    <property type="entry name" value="Cyclophilin-like"/>
    <property type="match status" value="1"/>
</dbReference>
<dbReference type="InterPro" id="IPR003833">
    <property type="entry name" value="CT_C_D"/>
</dbReference>
<reference evidence="6" key="1">
    <citation type="journal article" date="2019" name="Int. J. Syst. Evol. Microbiol.">
        <title>The Global Catalogue of Microorganisms (GCM) 10K type strain sequencing project: providing services to taxonomists for standard genome sequencing and annotation.</title>
        <authorList>
            <consortium name="The Broad Institute Genomics Platform"/>
            <consortium name="The Broad Institute Genome Sequencing Center for Infectious Disease"/>
            <person name="Wu L."/>
            <person name="Ma J."/>
        </authorList>
    </citation>
    <scope>NUCLEOTIDE SEQUENCE [LARGE SCALE GENOMIC DNA]</scope>
    <source>
        <strain evidence="6">CCUG 60559</strain>
    </source>
</reference>
<evidence type="ECO:0000256" key="1">
    <source>
        <dbReference type="ARBA" id="ARBA00022741"/>
    </source>
</evidence>
<dbReference type="SUPFAM" id="SSF160467">
    <property type="entry name" value="PH0987 N-terminal domain-like"/>
    <property type="match status" value="1"/>
</dbReference>
<dbReference type="InterPro" id="IPR010016">
    <property type="entry name" value="PxpB"/>
</dbReference>
<evidence type="ECO:0000256" key="2">
    <source>
        <dbReference type="ARBA" id="ARBA00022801"/>
    </source>
</evidence>
<evidence type="ECO:0000313" key="6">
    <source>
        <dbReference type="Proteomes" id="UP001596506"/>
    </source>
</evidence>
<protein>
    <submittedName>
        <fullName evidence="5">Allophanate hydrolase subunit 1</fullName>
    </submittedName>
</protein>
<keyword evidence="1" id="KW-0547">Nucleotide-binding</keyword>